<keyword evidence="3" id="KW-1185">Reference proteome</keyword>
<evidence type="ECO:0000313" key="3">
    <source>
        <dbReference type="Proteomes" id="UP000076154"/>
    </source>
</evidence>
<feature type="compositionally biased region" description="Low complexity" evidence="1">
    <location>
        <begin position="316"/>
        <end position="328"/>
    </location>
</feature>
<feature type="compositionally biased region" description="Low complexity" evidence="1">
    <location>
        <begin position="158"/>
        <end position="169"/>
    </location>
</feature>
<dbReference type="Proteomes" id="UP000076154">
    <property type="component" value="Unassembled WGS sequence"/>
</dbReference>
<sequence length="994" mass="109174">MTTTSSSVDFGTGGQDVIRNDNDTTRQEKSSSRSPPHSLIISPNLDALLEFDEKVRGALGPGSPTRDLPQSAPLVATFPMGLPPPPRRNRNNAKPRSPTSPKVGSPLAREAGSPISVEAMSSNPYINPAPSLEVVQSMGGLEHMPRDEISPQTADGGSSPHIRSSSRSSVDLTVQPSNAAWPSTISHPTKNRVDKLLSIGKIPFGLFLDASSPKTEKPELNDVSNSPVRVASRSQPALNLRERARAKGKLLKLNNNLSDSNHPPEMLQLDDQTVLDIRRRQSTDGAWTPPDSDDEREPDIAFPRRPLLSHDPWLPSSSRSSSVSSSSSATTQGPASTLDHRISVSSTIYPASSAHSHPHDMYQTVDPVPIIPPHRTSSLHQPSPIEMSSSKNTDRQSFIDIVSPAVADFDLPNLHDYRLTSSQPPSRTSSPKPPIPTVPKPIFNRPSSKTSPLQRHKEPKQSSADSLPPTTNFLDLDERSDLIRKNRKLARVFGQLPGPDAFSQQEAARFNKPPVLPGLSVGRHQRGAMSMSNNLDIAAVTLPSPQSVWPPAGPSGRRHSAPLSPDDFSFLNTGKGESSSEADKHATDGIRPSSPTSFIDLSDDPGSATPKKKVGRPPSPSSQSIFESMSPEEQAEEVRRRKREKLAKLHRFLGSRVPAGLVLGLEDVEASLPPPDNTMLASTESEEGTKKAWLRRRRSSSVIAYSSSWSDEVDRLKEDLNEREKAINVRRAHKMEKVFGVAPPQTLYHTRRSPSPSVGNAVPVTSHKMVSGWMSPGEAFMPVTGQRNPNRSSYTKPKSKKEHRPGTSESGQQLLPKGRSESVDVDSAVRKRTSIIYSHYQESLNSLNDIIDRDDRASLAELHEYLHHGDMTIPPPLQSFTRSPTGDRRLSTASATKSERRRSLPARTSIMSISSEYSVSTPRPDVTDFQARRRRAAKLTQFFGVDYRELITDVLESIEHGLEHERKRGTLNPDEVEDLLARLRNLRTKREGVF</sequence>
<feature type="region of interest" description="Disordered" evidence="1">
    <location>
        <begin position="208"/>
        <end position="341"/>
    </location>
</feature>
<dbReference type="EMBL" id="LUEZ02000010">
    <property type="protein sequence ID" value="RDB29428.1"/>
    <property type="molecule type" value="Genomic_DNA"/>
</dbReference>
<feature type="region of interest" description="Disordered" evidence="1">
    <location>
        <begin position="417"/>
        <end position="474"/>
    </location>
</feature>
<dbReference type="OrthoDB" id="354769at2759"/>
<evidence type="ECO:0000256" key="1">
    <source>
        <dbReference type="SAM" id="MobiDB-lite"/>
    </source>
</evidence>
<protein>
    <submittedName>
        <fullName evidence="2">Uncharacterized protein</fullName>
    </submittedName>
</protein>
<feature type="compositionally biased region" description="Basic and acidic residues" evidence="1">
    <location>
        <begin position="18"/>
        <end position="31"/>
    </location>
</feature>
<comment type="caution">
    <text evidence="2">The sequence shown here is derived from an EMBL/GenBank/DDBJ whole genome shotgun (WGS) entry which is preliminary data.</text>
</comment>
<feature type="compositionally biased region" description="Polar residues" evidence="1">
    <location>
        <begin position="170"/>
        <end position="188"/>
    </location>
</feature>
<organism evidence="2 3">
    <name type="scientific">Hypsizygus marmoreus</name>
    <name type="common">White beech mushroom</name>
    <name type="synonym">Agaricus marmoreus</name>
    <dbReference type="NCBI Taxonomy" id="39966"/>
    <lineage>
        <taxon>Eukaryota</taxon>
        <taxon>Fungi</taxon>
        <taxon>Dikarya</taxon>
        <taxon>Basidiomycota</taxon>
        <taxon>Agaricomycotina</taxon>
        <taxon>Agaricomycetes</taxon>
        <taxon>Agaricomycetidae</taxon>
        <taxon>Agaricales</taxon>
        <taxon>Tricholomatineae</taxon>
        <taxon>Lyophyllaceae</taxon>
        <taxon>Hypsizygus</taxon>
    </lineage>
</organism>
<feature type="region of interest" description="Disordered" evidence="1">
    <location>
        <begin position="369"/>
        <end position="393"/>
    </location>
</feature>
<feature type="compositionally biased region" description="Polar residues" evidence="1">
    <location>
        <begin position="570"/>
        <end position="579"/>
    </location>
</feature>
<feature type="region of interest" description="Disordered" evidence="1">
    <location>
        <begin position="546"/>
        <end position="639"/>
    </location>
</feature>
<evidence type="ECO:0000313" key="2">
    <source>
        <dbReference type="EMBL" id="RDB29428.1"/>
    </source>
</evidence>
<feature type="compositionally biased region" description="Polar residues" evidence="1">
    <location>
        <begin position="222"/>
        <end position="237"/>
    </location>
</feature>
<feature type="region of interest" description="Disordered" evidence="1">
    <location>
        <begin position="778"/>
        <end position="826"/>
    </location>
</feature>
<feature type="compositionally biased region" description="Polar residues" evidence="1">
    <location>
        <begin position="461"/>
        <end position="473"/>
    </location>
</feature>
<dbReference type="AlphaFoldDB" id="A0A369K6B1"/>
<feature type="region of interest" description="Disordered" evidence="1">
    <location>
        <begin position="56"/>
        <end position="188"/>
    </location>
</feature>
<accession>A0A369K6B1</accession>
<proteinExistence type="predicted"/>
<feature type="compositionally biased region" description="Polar residues" evidence="1">
    <location>
        <begin position="375"/>
        <end position="391"/>
    </location>
</feature>
<reference evidence="2" key="1">
    <citation type="submission" date="2018-04" db="EMBL/GenBank/DDBJ databases">
        <title>Whole genome sequencing of Hypsizygus marmoreus.</title>
        <authorList>
            <person name="Choi I.-G."/>
            <person name="Min B."/>
            <person name="Kim J.-G."/>
            <person name="Kim S."/>
            <person name="Oh Y.-L."/>
            <person name="Kong W.-S."/>
            <person name="Park H."/>
            <person name="Jeong J."/>
            <person name="Song E.-S."/>
        </authorList>
    </citation>
    <scope>NUCLEOTIDE SEQUENCE [LARGE SCALE GENOMIC DNA]</scope>
    <source>
        <strain evidence="2">51987-8</strain>
    </source>
</reference>
<feature type="compositionally biased region" description="Polar residues" evidence="1">
    <location>
        <begin position="785"/>
        <end position="796"/>
    </location>
</feature>
<feature type="region of interest" description="Disordered" evidence="1">
    <location>
        <begin position="873"/>
        <end position="904"/>
    </location>
</feature>
<feature type="region of interest" description="Disordered" evidence="1">
    <location>
        <begin position="1"/>
        <end position="41"/>
    </location>
</feature>
<dbReference type="InParanoid" id="A0A369K6B1"/>
<name>A0A369K6B1_HYPMA</name>
<feature type="compositionally biased region" description="Low complexity" evidence="1">
    <location>
        <begin position="420"/>
        <end position="430"/>
    </location>
</feature>
<gene>
    <name evidence="2" type="ORF">Hypma_015999</name>
</gene>